<gene>
    <name evidence="3" type="ORF">SAMN06272737_10599</name>
</gene>
<dbReference type="Pfam" id="PF04233">
    <property type="entry name" value="Phage_Mu_F"/>
    <property type="match status" value="1"/>
</dbReference>
<evidence type="ECO:0000256" key="1">
    <source>
        <dbReference type="SAM" id="MobiDB-lite"/>
    </source>
</evidence>
<name>A0A238VW68_9ACTN</name>
<protein>
    <submittedName>
        <fullName evidence="3">Phage putative head morphogenesis protein, SPP1 gp7 family</fullName>
    </submittedName>
</protein>
<accession>A0A238VW68</accession>
<evidence type="ECO:0000259" key="2">
    <source>
        <dbReference type="Pfam" id="PF04233"/>
    </source>
</evidence>
<dbReference type="EMBL" id="FZNO01000005">
    <property type="protein sequence ID" value="SNR38565.1"/>
    <property type="molecule type" value="Genomic_DNA"/>
</dbReference>
<dbReference type="AlphaFoldDB" id="A0A238VW68"/>
<evidence type="ECO:0000313" key="3">
    <source>
        <dbReference type="EMBL" id="SNR38565.1"/>
    </source>
</evidence>
<dbReference type="RefSeq" id="WP_089335699.1">
    <property type="nucleotide sequence ID" value="NZ_FZNO01000005.1"/>
</dbReference>
<keyword evidence="4" id="KW-1185">Reference proteome</keyword>
<proteinExistence type="predicted"/>
<organism evidence="3 4">
    <name type="scientific">Blastococcus mobilis</name>
    <dbReference type="NCBI Taxonomy" id="1938746"/>
    <lineage>
        <taxon>Bacteria</taxon>
        <taxon>Bacillati</taxon>
        <taxon>Actinomycetota</taxon>
        <taxon>Actinomycetes</taxon>
        <taxon>Geodermatophilales</taxon>
        <taxon>Geodermatophilaceae</taxon>
        <taxon>Blastococcus</taxon>
    </lineage>
</organism>
<dbReference type="InterPro" id="IPR006528">
    <property type="entry name" value="Phage_head_morphogenesis_dom"/>
</dbReference>
<evidence type="ECO:0000313" key="4">
    <source>
        <dbReference type="Proteomes" id="UP000198403"/>
    </source>
</evidence>
<dbReference type="Proteomes" id="UP000198403">
    <property type="component" value="Unassembled WGS sequence"/>
</dbReference>
<feature type="region of interest" description="Disordered" evidence="1">
    <location>
        <begin position="1"/>
        <end position="22"/>
    </location>
</feature>
<reference evidence="3 4" key="1">
    <citation type="submission" date="2017-06" db="EMBL/GenBank/DDBJ databases">
        <authorList>
            <person name="Kim H.J."/>
            <person name="Triplett B.A."/>
        </authorList>
    </citation>
    <scope>NUCLEOTIDE SEQUENCE [LARGE SCALE GENOMIC DNA]</scope>
    <source>
        <strain evidence="3 4">DSM 44272</strain>
    </source>
</reference>
<sequence length="340" mass="37192">MTARQSIDEVAAAHRQRLTDERSQATRNMRAAYVRVQRSVARDLAALQRRIDAARAAGEPVNVAWLDRQARYAALLTNLTEALNALADATATATVTLVDGALVAAVAHGTEWAHTLNITGGLGVLNPLAAEEIVGVTTYGPLRRLLRERAGEAVTAARDVLREAVMRGWAPSKTAAELRRVTDGAFSNAKTVARTEQLRSYREATRRAYMQNPAVARWQWSSRCLPDRTCPMCWAMHGRQFDVTVPMGTHPNCLCAMVPVVPYVDYGPTGPERFARLTAEQQRNILGPAAYRAYAGGELQLADLVHEHRHPEWGLVRRTGSLTAAVGAERAAQLMRPGAD</sequence>
<feature type="domain" description="Phage head morphogenesis" evidence="2">
    <location>
        <begin position="158"/>
        <end position="257"/>
    </location>
</feature>
<dbReference type="NCBIfam" id="TIGR01641">
    <property type="entry name" value="phageSPP1_gp7"/>
    <property type="match status" value="1"/>
</dbReference>
<dbReference type="OrthoDB" id="3522453at2"/>